<name>A0A3S3UBW9_9BACT</name>
<feature type="transmembrane region" description="Helical" evidence="1">
    <location>
        <begin position="67"/>
        <end position="86"/>
    </location>
</feature>
<reference evidence="2 3" key="1">
    <citation type="submission" date="2017-01" db="EMBL/GenBank/DDBJ databases">
        <title>The cable genome- insights into the physiology and evolution of filamentous bacteria capable of sulfide oxidation via long distance electron transfer.</title>
        <authorList>
            <person name="Schreiber L."/>
            <person name="Bjerg J.T."/>
            <person name="Boggild A."/>
            <person name="Van De Vossenberg J."/>
            <person name="Meysman F."/>
            <person name="Nielsen L.P."/>
            <person name="Schramm A."/>
            <person name="Kjeldsen K.U."/>
        </authorList>
    </citation>
    <scope>NUCLEOTIDE SEQUENCE [LARGE SCALE GENOMIC DNA]</scope>
    <source>
        <strain evidence="2">A1</strain>
    </source>
</reference>
<organism evidence="2 3">
    <name type="scientific">Candidatus Electrothrix communis</name>
    <dbReference type="NCBI Taxonomy" id="1859133"/>
    <lineage>
        <taxon>Bacteria</taxon>
        <taxon>Pseudomonadati</taxon>
        <taxon>Thermodesulfobacteriota</taxon>
        <taxon>Desulfobulbia</taxon>
        <taxon>Desulfobulbales</taxon>
        <taxon>Desulfobulbaceae</taxon>
        <taxon>Candidatus Electrothrix</taxon>
    </lineage>
</organism>
<keyword evidence="1" id="KW-0472">Membrane</keyword>
<evidence type="ECO:0000313" key="2">
    <source>
        <dbReference type="EMBL" id="RWX48285.1"/>
    </source>
</evidence>
<dbReference type="EMBL" id="MTKP01000170">
    <property type="protein sequence ID" value="RWX48285.1"/>
    <property type="molecule type" value="Genomic_DNA"/>
</dbReference>
<gene>
    <name evidence="2" type="ORF">VT98_11701</name>
</gene>
<keyword evidence="1" id="KW-1133">Transmembrane helix</keyword>
<keyword evidence="3" id="KW-1185">Reference proteome</keyword>
<sequence length="220" mass="23673">MVDIRPCSFIHPEREASYELWKAVVVSLVLILGVSSEGVAHDLGGDELIVFPLYQSSSEFTKLPAQIGAWIGAVPGAVVGGAGYIIGYGVGLPFDKENQFAINTALVPALSCTWLGSAITGAPFFIVELVLVDLPKFLFKLEETEATAQAIAARHWARPAVKKKPTALQQTPVRVEQVEFPCIPRSTVDPETGEVRLKAGHAPLQSAAGYAHTYCDEIDE</sequence>
<comment type="caution">
    <text evidence="2">The sequence shown here is derived from an EMBL/GenBank/DDBJ whole genome shotgun (WGS) entry which is preliminary data.</text>
</comment>
<accession>A0A3S3UBW9</accession>
<evidence type="ECO:0000256" key="1">
    <source>
        <dbReference type="SAM" id="Phobius"/>
    </source>
</evidence>
<proteinExistence type="predicted"/>
<protein>
    <submittedName>
        <fullName evidence="2">Uncharacterized protein</fullName>
    </submittedName>
</protein>
<feature type="transmembrane region" description="Helical" evidence="1">
    <location>
        <begin position="106"/>
        <end position="131"/>
    </location>
</feature>
<evidence type="ECO:0000313" key="3">
    <source>
        <dbReference type="Proteomes" id="UP000288086"/>
    </source>
</evidence>
<dbReference type="Proteomes" id="UP000288086">
    <property type="component" value="Unassembled WGS sequence"/>
</dbReference>
<keyword evidence="1" id="KW-0812">Transmembrane</keyword>
<dbReference type="AlphaFoldDB" id="A0A3S3UBW9"/>